<feature type="non-terminal residue" evidence="3">
    <location>
        <position position="483"/>
    </location>
</feature>
<evidence type="ECO:0000313" key="4">
    <source>
        <dbReference type="Proteomes" id="UP001151699"/>
    </source>
</evidence>
<protein>
    <submittedName>
        <fullName evidence="3">Uncharacterized protein</fullName>
    </submittedName>
</protein>
<dbReference type="AlphaFoldDB" id="A0A9Q0RX80"/>
<keyword evidence="4" id="KW-1185">Reference proteome</keyword>
<dbReference type="EMBL" id="WJQU01000004">
    <property type="protein sequence ID" value="KAJ6635771.1"/>
    <property type="molecule type" value="Genomic_DNA"/>
</dbReference>
<proteinExistence type="predicted"/>
<feature type="transmembrane region" description="Helical" evidence="2">
    <location>
        <begin position="448"/>
        <end position="469"/>
    </location>
</feature>
<reference evidence="3" key="1">
    <citation type="submission" date="2022-07" db="EMBL/GenBank/DDBJ databases">
        <authorList>
            <person name="Trinca V."/>
            <person name="Uliana J.V.C."/>
            <person name="Torres T.T."/>
            <person name="Ward R.J."/>
            <person name="Monesi N."/>
        </authorList>
    </citation>
    <scope>NUCLEOTIDE SEQUENCE</scope>
    <source>
        <strain evidence="3">HSMRA1968</strain>
        <tissue evidence="3">Whole embryos</tissue>
    </source>
</reference>
<keyword evidence="2" id="KW-0812">Transmembrane</keyword>
<evidence type="ECO:0000256" key="2">
    <source>
        <dbReference type="SAM" id="Phobius"/>
    </source>
</evidence>
<gene>
    <name evidence="3" type="ORF">Bhyg_14357</name>
</gene>
<sequence>LYRAIRYETVFTALVENKILAIKRDCDERQRLKKTRAHFKLSGLLSSKKICCAKHDSLTNADLVVHQPNTKNSNVTATGVVTSTRDGFTEREDKSTLAVESNFSQNSSSVIESYVSDDSNVRKSRGGETQSSNQNKLSLHENTTLLDHERHRLRILEARSISAQCSPVFPRPLFRNHNIATQLPCLSDDNQLVPLKLIKSQNDIDTSIDGVNLALASSNNGVDANKEQFAMSLVSNSSQISNDSETIRLDKTKTASQLDTKPGFITSFNQLTSQNQNTLPVITTIKSKNDALKLHQLMTETKSASKSRKKDSKFVKNTAKGKVCDVNAENRDRLKKKHKHSHKCSDPLLIYPSGNGFQHCILSMPPNQNLQLQYDENVVFDVSLQMDGTRNRDLEVIMPSHRKHKHRHHHHRHRHGKTVGKRKILVHDLDSQSVKVIDPDDLPQRARWTIIATACLLLIMCLLLVGVTLRMAPFIDDMEKSQG</sequence>
<dbReference type="Proteomes" id="UP001151699">
    <property type="component" value="Chromosome C"/>
</dbReference>
<name>A0A9Q0RX80_9DIPT</name>
<feature type="region of interest" description="Disordered" evidence="1">
    <location>
        <begin position="401"/>
        <end position="420"/>
    </location>
</feature>
<keyword evidence="2" id="KW-0472">Membrane</keyword>
<feature type="region of interest" description="Disordered" evidence="1">
    <location>
        <begin position="115"/>
        <end position="142"/>
    </location>
</feature>
<accession>A0A9Q0RX80</accession>
<keyword evidence="2" id="KW-1133">Transmembrane helix</keyword>
<evidence type="ECO:0000313" key="3">
    <source>
        <dbReference type="EMBL" id="KAJ6635771.1"/>
    </source>
</evidence>
<feature type="compositionally biased region" description="Polar residues" evidence="1">
    <location>
        <begin position="127"/>
        <end position="142"/>
    </location>
</feature>
<dbReference type="OrthoDB" id="8197295at2759"/>
<comment type="caution">
    <text evidence="3">The sequence shown here is derived from an EMBL/GenBank/DDBJ whole genome shotgun (WGS) entry which is preliminary data.</text>
</comment>
<organism evidence="3 4">
    <name type="scientific">Pseudolycoriella hygida</name>
    <dbReference type="NCBI Taxonomy" id="35572"/>
    <lineage>
        <taxon>Eukaryota</taxon>
        <taxon>Metazoa</taxon>
        <taxon>Ecdysozoa</taxon>
        <taxon>Arthropoda</taxon>
        <taxon>Hexapoda</taxon>
        <taxon>Insecta</taxon>
        <taxon>Pterygota</taxon>
        <taxon>Neoptera</taxon>
        <taxon>Endopterygota</taxon>
        <taxon>Diptera</taxon>
        <taxon>Nematocera</taxon>
        <taxon>Sciaroidea</taxon>
        <taxon>Sciaridae</taxon>
        <taxon>Pseudolycoriella</taxon>
    </lineage>
</organism>
<evidence type="ECO:0000256" key="1">
    <source>
        <dbReference type="SAM" id="MobiDB-lite"/>
    </source>
</evidence>
<feature type="non-terminal residue" evidence="3">
    <location>
        <position position="1"/>
    </location>
</feature>